<feature type="active site" evidence="7">
    <location>
        <position position="61"/>
    </location>
</feature>
<dbReference type="GO" id="GO:0006397">
    <property type="term" value="P:mRNA processing"/>
    <property type="evidence" value="ECO:0007669"/>
    <property type="project" value="UniProtKB-KW"/>
</dbReference>
<name>A0A5A9XI45_9BACT</name>
<dbReference type="Proteomes" id="UP000324298">
    <property type="component" value="Unassembled WGS sequence"/>
</dbReference>
<feature type="region of interest" description="Disordered" evidence="9">
    <location>
        <begin position="418"/>
        <end position="456"/>
    </location>
</feature>
<keyword evidence="14" id="KW-1185">Reference proteome</keyword>
<feature type="active site" evidence="7">
    <location>
        <position position="59"/>
    </location>
</feature>
<keyword evidence="1 7" id="KW-0507">mRNA processing</keyword>
<dbReference type="InterPro" id="IPR002646">
    <property type="entry name" value="PolA_pol_head_dom"/>
</dbReference>
<evidence type="ECO:0000256" key="2">
    <source>
        <dbReference type="ARBA" id="ARBA00022679"/>
    </source>
</evidence>
<feature type="domain" description="tRNA nucleotidyltransferase/poly(A) polymerase RNA and SrmB- binding" evidence="12">
    <location>
        <begin position="213"/>
        <end position="274"/>
    </location>
</feature>
<dbReference type="PANTHER" id="PTHR43051:SF1">
    <property type="entry name" value="POLYNUCLEOTIDE ADENYLYLTRANSFERASE FAMILY PROTEIN"/>
    <property type="match status" value="1"/>
</dbReference>
<dbReference type="NCBIfam" id="TIGR01942">
    <property type="entry name" value="pcnB"/>
    <property type="match status" value="1"/>
</dbReference>
<keyword evidence="4 7" id="KW-0067">ATP-binding</keyword>
<dbReference type="SUPFAM" id="SSF81891">
    <property type="entry name" value="Poly A polymerase C-terminal region-like"/>
    <property type="match status" value="1"/>
</dbReference>
<dbReference type="CDD" id="cd05398">
    <property type="entry name" value="NT_ClassII-CCAase"/>
    <property type="match status" value="1"/>
</dbReference>
<dbReference type="GO" id="GO:0005524">
    <property type="term" value="F:ATP binding"/>
    <property type="evidence" value="ECO:0007669"/>
    <property type="project" value="UniProtKB-UniRule"/>
</dbReference>
<keyword evidence="6 7" id="KW-0804">Transcription</keyword>
<evidence type="ECO:0000256" key="8">
    <source>
        <dbReference type="RuleBase" id="RU003953"/>
    </source>
</evidence>
<dbReference type="SUPFAM" id="SSF81301">
    <property type="entry name" value="Nucleotidyltransferase"/>
    <property type="match status" value="1"/>
</dbReference>
<dbReference type="OrthoDB" id="9805698at2"/>
<evidence type="ECO:0000313" key="14">
    <source>
        <dbReference type="Proteomes" id="UP000324298"/>
    </source>
</evidence>
<sequence>MKKEESCSVIMARQEHGISRKLMSPNALRTLYRLKENGFLGYLVGGCVRDLLLGREPKDFDVVTNATPGEVKRMFRNCRLVGRRFRLAHIHFQDEIIEVATFRSLAANEPEPEPKEASGSDHRQRPPQMLKDDDGMILRDNVYGTPEEDALRRDFTINALSYNIADFSIIDYTGGLADLNAGIIRTIGDPAGRFQEDPVRMLRAVRFAAQLAFTIEENTLKALVAATDTIVRAAAPRLYEEMLKLFLSGEGATCYGLLRQTGLFAALFPDFSSWLGAESEGFPHARFGEMLSYVDSRIQQGDKVSPPLLLALLFGEYIDGKTAHFRQQGAPWQQSVNAAVAEFMGETCPIIMISNRVGLALRDIISQQMRLKKIPGRRPESFIARPDFNDIVEYCRATCGDNKDVVKQLDWWAAQARQQAPVPLPSGVTEEAGAPQRKRKRRRRRNPQVKSRTEGV</sequence>
<feature type="domain" description="Polymerase A arginine-rich C-terminal" evidence="11">
    <location>
        <begin position="328"/>
        <end position="445"/>
    </location>
</feature>
<evidence type="ECO:0000256" key="7">
    <source>
        <dbReference type="HAMAP-Rule" id="MF_00957"/>
    </source>
</evidence>
<evidence type="ECO:0000256" key="1">
    <source>
        <dbReference type="ARBA" id="ARBA00022664"/>
    </source>
</evidence>
<evidence type="ECO:0000256" key="3">
    <source>
        <dbReference type="ARBA" id="ARBA00022741"/>
    </source>
</evidence>
<accession>A0A5A9XI45</accession>
<feature type="compositionally biased region" description="Basic residues" evidence="9">
    <location>
        <begin position="436"/>
        <end position="447"/>
    </location>
</feature>
<dbReference type="AlphaFoldDB" id="A0A5A9XI45"/>
<comment type="caution">
    <text evidence="13">The sequence shown here is derived from an EMBL/GenBank/DDBJ whole genome shotgun (WGS) entry which is preliminary data.</text>
</comment>
<comment type="catalytic activity">
    <reaction evidence="7">
        <text>RNA(n) + ATP = RNA(n)-3'-adenine ribonucleotide + diphosphate</text>
        <dbReference type="Rhea" id="RHEA:11332"/>
        <dbReference type="Rhea" id="RHEA-COMP:14527"/>
        <dbReference type="Rhea" id="RHEA-COMP:17347"/>
        <dbReference type="ChEBI" id="CHEBI:30616"/>
        <dbReference type="ChEBI" id="CHEBI:33019"/>
        <dbReference type="ChEBI" id="CHEBI:140395"/>
        <dbReference type="ChEBI" id="CHEBI:173115"/>
        <dbReference type="EC" id="2.7.7.19"/>
    </reaction>
</comment>
<dbReference type="FunFam" id="3.30.460.10:FF:000035">
    <property type="entry name" value="Poly(A) polymerase I"/>
    <property type="match status" value="1"/>
</dbReference>
<feature type="active site" evidence="7">
    <location>
        <position position="154"/>
    </location>
</feature>
<dbReference type="InterPro" id="IPR043519">
    <property type="entry name" value="NT_sf"/>
</dbReference>
<keyword evidence="5 7" id="KW-0694">RNA-binding</keyword>
<evidence type="ECO:0000256" key="5">
    <source>
        <dbReference type="ARBA" id="ARBA00022884"/>
    </source>
</evidence>
<evidence type="ECO:0000256" key="4">
    <source>
        <dbReference type="ARBA" id="ARBA00022840"/>
    </source>
</evidence>
<evidence type="ECO:0000313" key="13">
    <source>
        <dbReference type="EMBL" id="KAA0892323.1"/>
    </source>
</evidence>
<dbReference type="InterPro" id="IPR052191">
    <property type="entry name" value="tRNA_ntf/polyA_polymerase_I"/>
</dbReference>
<proteinExistence type="inferred from homology"/>
<dbReference type="InterPro" id="IPR032828">
    <property type="entry name" value="PolyA_RNA-bd"/>
</dbReference>
<keyword evidence="2 7" id="KW-0808">Transferase</keyword>
<comment type="function">
    <text evidence="7">Adds poly(A) tail to the 3' end of many RNAs, which usually targets these RNAs for decay. Plays a significant role in the global control of gene expression, through influencing the rate of transcript degradation, and in the general RNA quality control.</text>
</comment>
<dbReference type="Pfam" id="PF01743">
    <property type="entry name" value="PolyA_pol"/>
    <property type="match status" value="1"/>
</dbReference>
<organism evidence="13 14">
    <name type="scientific">Oryzomonas rubra</name>
    <dbReference type="NCBI Taxonomy" id="2509454"/>
    <lineage>
        <taxon>Bacteria</taxon>
        <taxon>Pseudomonadati</taxon>
        <taxon>Thermodesulfobacteriota</taxon>
        <taxon>Desulfuromonadia</taxon>
        <taxon>Geobacterales</taxon>
        <taxon>Geobacteraceae</taxon>
        <taxon>Oryzomonas</taxon>
    </lineage>
</organism>
<feature type="region of interest" description="Disordered" evidence="9">
    <location>
        <begin position="107"/>
        <end position="132"/>
    </location>
</feature>
<dbReference type="HAMAP" id="MF_00957">
    <property type="entry name" value="PolyA_pol"/>
    <property type="match status" value="1"/>
</dbReference>
<dbReference type="GO" id="GO:1990817">
    <property type="term" value="F:poly(A) RNA polymerase activity"/>
    <property type="evidence" value="ECO:0007669"/>
    <property type="project" value="UniProtKB-UniRule"/>
</dbReference>
<dbReference type="InterPro" id="IPR025866">
    <property type="entry name" value="PolyA_pol_arg_C_dom"/>
</dbReference>
<dbReference type="GO" id="GO:0003723">
    <property type="term" value="F:RNA binding"/>
    <property type="evidence" value="ECO:0007669"/>
    <property type="project" value="UniProtKB-UniRule"/>
</dbReference>
<evidence type="ECO:0000259" key="10">
    <source>
        <dbReference type="Pfam" id="PF01743"/>
    </source>
</evidence>
<dbReference type="Pfam" id="PF12627">
    <property type="entry name" value="PolyA_pol_RNAbd"/>
    <property type="match status" value="1"/>
</dbReference>
<dbReference type="GO" id="GO:0043633">
    <property type="term" value="P:polyadenylation-dependent RNA catabolic process"/>
    <property type="evidence" value="ECO:0007669"/>
    <property type="project" value="InterPro"/>
</dbReference>
<dbReference type="Gene3D" id="3.30.460.10">
    <property type="entry name" value="Beta Polymerase, domain 2"/>
    <property type="match status" value="1"/>
</dbReference>
<feature type="compositionally biased region" description="Basic and acidic residues" evidence="9">
    <location>
        <begin position="112"/>
        <end position="132"/>
    </location>
</feature>
<keyword evidence="3 7" id="KW-0547">Nucleotide-binding</keyword>
<dbReference type="Pfam" id="PF12626">
    <property type="entry name" value="PolyA_pol_arg_C"/>
    <property type="match status" value="1"/>
</dbReference>
<protein>
    <recommendedName>
        <fullName evidence="7">Poly(A) polymerase I</fullName>
        <shortName evidence="7">PAP I</shortName>
        <ecNumber evidence="7">2.7.7.19</ecNumber>
    </recommendedName>
</protein>
<evidence type="ECO:0000259" key="11">
    <source>
        <dbReference type="Pfam" id="PF12626"/>
    </source>
</evidence>
<dbReference type="EMBL" id="SRSD01000004">
    <property type="protein sequence ID" value="KAA0892323.1"/>
    <property type="molecule type" value="Genomic_DNA"/>
</dbReference>
<keyword evidence="13" id="KW-0548">Nucleotidyltransferase</keyword>
<evidence type="ECO:0000256" key="6">
    <source>
        <dbReference type="ARBA" id="ARBA00023163"/>
    </source>
</evidence>
<dbReference type="PANTHER" id="PTHR43051">
    <property type="entry name" value="POLYNUCLEOTIDE ADENYLYLTRANSFERASE FAMILY PROTEIN"/>
    <property type="match status" value="1"/>
</dbReference>
<dbReference type="InterPro" id="IPR010206">
    <property type="entry name" value="PolA_pol_I"/>
</dbReference>
<dbReference type="EC" id="2.7.7.19" evidence="7"/>
<reference evidence="13 14" key="1">
    <citation type="submission" date="2019-04" db="EMBL/GenBank/DDBJ databases">
        <title>Geobacter ruber sp. nov., ferric-reducing bacteria isolated from paddy soil.</title>
        <authorList>
            <person name="Xu Z."/>
            <person name="Masuda Y."/>
            <person name="Itoh H."/>
            <person name="Senoo K."/>
        </authorList>
    </citation>
    <scope>NUCLEOTIDE SEQUENCE [LARGE SCALE GENOMIC DNA]</scope>
    <source>
        <strain evidence="13 14">Red88</strain>
    </source>
</reference>
<feature type="domain" description="Poly A polymerase head" evidence="10">
    <location>
        <begin position="42"/>
        <end position="185"/>
    </location>
</feature>
<evidence type="ECO:0000256" key="9">
    <source>
        <dbReference type="SAM" id="MobiDB-lite"/>
    </source>
</evidence>
<gene>
    <name evidence="7 13" type="primary">pcnB</name>
    <name evidence="13" type="ORF">ET418_08100</name>
</gene>
<evidence type="ECO:0000259" key="12">
    <source>
        <dbReference type="Pfam" id="PF12627"/>
    </source>
</evidence>
<comment type="similarity">
    <text evidence="7 8">Belongs to the tRNA nucleotidyltransferase/poly(A) polymerase family.</text>
</comment>
<dbReference type="Gene3D" id="1.10.3090.10">
    <property type="entry name" value="cca-adding enzyme, domain 2"/>
    <property type="match status" value="1"/>
</dbReference>